<dbReference type="Proteomes" id="UP000273854">
    <property type="component" value="Unassembled WGS sequence"/>
</dbReference>
<dbReference type="EMBL" id="RBTP01000031">
    <property type="protein sequence ID" value="RMT81982.1"/>
    <property type="molecule type" value="Genomic_DNA"/>
</dbReference>
<gene>
    <name evidence="2" type="ORF">ALP40_01849</name>
</gene>
<evidence type="ECO:0000313" key="2">
    <source>
        <dbReference type="EMBL" id="RMT81982.1"/>
    </source>
</evidence>
<comment type="caution">
    <text evidence="2">The sequence shown here is derived from an EMBL/GenBank/DDBJ whole genome shotgun (WGS) entry which is preliminary data.</text>
</comment>
<dbReference type="OrthoDB" id="6968853at2"/>
<sequence length="182" mass="19568">MFTQGQTMNKPSSRSSSKDPTDLDLTAAVEVFVANGGVISKVANNETAPSSASMTAHSKAVVDADAERMAKVEVLKGLVAKGAGFPSLQYSLRMNKKDIRKLASDHGVSINCSRSVAHLMKKKRCDADAIDDVVAGHAMHYSSLGYTASEIAHALGLSVRQVWGLSKAYRFDLRQERDVDTP</sequence>
<feature type="region of interest" description="Disordered" evidence="1">
    <location>
        <begin position="1"/>
        <end position="21"/>
    </location>
</feature>
<accession>A0A3M5PBN2</accession>
<name>A0A3M5PBN2_PSEVI</name>
<reference evidence="2 3" key="1">
    <citation type="submission" date="2018-08" db="EMBL/GenBank/DDBJ databases">
        <title>Recombination of ecologically and evolutionarily significant loci maintains genetic cohesion in the Pseudomonas syringae species complex.</title>
        <authorList>
            <person name="Dillon M."/>
            <person name="Thakur S."/>
            <person name="Almeida R.N.D."/>
            <person name="Weir B.S."/>
            <person name="Guttman D.S."/>
        </authorList>
    </citation>
    <scope>NUCLEOTIDE SEQUENCE [LARGE SCALE GENOMIC DNA]</scope>
    <source>
        <strain evidence="2 3">ICMP 19473</strain>
    </source>
</reference>
<feature type="compositionally biased region" description="Polar residues" evidence="1">
    <location>
        <begin position="1"/>
        <end position="15"/>
    </location>
</feature>
<protein>
    <submittedName>
        <fullName evidence="2">Uncharacterized protein</fullName>
    </submittedName>
</protein>
<organism evidence="2 3">
    <name type="scientific">Pseudomonas viridiflava</name>
    <name type="common">Phytomonas viridiflava</name>
    <dbReference type="NCBI Taxonomy" id="33069"/>
    <lineage>
        <taxon>Bacteria</taxon>
        <taxon>Pseudomonadati</taxon>
        <taxon>Pseudomonadota</taxon>
        <taxon>Gammaproteobacteria</taxon>
        <taxon>Pseudomonadales</taxon>
        <taxon>Pseudomonadaceae</taxon>
        <taxon>Pseudomonas</taxon>
    </lineage>
</organism>
<dbReference type="AlphaFoldDB" id="A0A3M5PBN2"/>
<evidence type="ECO:0000313" key="3">
    <source>
        <dbReference type="Proteomes" id="UP000273854"/>
    </source>
</evidence>
<evidence type="ECO:0000256" key="1">
    <source>
        <dbReference type="SAM" id="MobiDB-lite"/>
    </source>
</evidence>
<proteinExistence type="predicted"/>